<reference evidence="4" key="2">
    <citation type="submission" date="2019-09" db="UniProtKB">
        <authorList>
            <consortium name="WormBaseParasite"/>
        </authorList>
    </citation>
    <scope>IDENTIFICATION</scope>
</reference>
<evidence type="ECO:0000256" key="1">
    <source>
        <dbReference type="SAM" id="MobiDB-lite"/>
    </source>
</evidence>
<accession>A0A183G953</accession>
<evidence type="ECO:0000313" key="3">
    <source>
        <dbReference type="Proteomes" id="UP000050761"/>
    </source>
</evidence>
<dbReference type="EMBL" id="UZAH01030690">
    <property type="protein sequence ID" value="VDP11625.1"/>
    <property type="molecule type" value="Genomic_DNA"/>
</dbReference>
<proteinExistence type="predicted"/>
<keyword evidence="3" id="KW-1185">Reference proteome</keyword>
<feature type="region of interest" description="Disordered" evidence="1">
    <location>
        <begin position="1"/>
        <end position="68"/>
    </location>
</feature>
<sequence length="80" mass="8755">MNGSPSTQTAASSRGHVRAEGGEYDSDSNGSHAGRVTYDRVTGVAQSYDFLPGEDPRTGTERRRKEAFTTTTAEEVNYFY</sequence>
<feature type="compositionally biased region" description="Basic and acidic residues" evidence="1">
    <location>
        <begin position="54"/>
        <end position="67"/>
    </location>
</feature>
<reference evidence="2 3" key="1">
    <citation type="submission" date="2018-11" db="EMBL/GenBank/DDBJ databases">
        <authorList>
            <consortium name="Pathogen Informatics"/>
        </authorList>
    </citation>
    <scope>NUCLEOTIDE SEQUENCE [LARGE SCALE GENOMIC DNA]</scope>
</reference>
<protein>
    <submittedName>
        <fullName evidence="4">Cuticle protein</fullName>
    </submittedName>
</protein>
<evidence type="ECO:0000313" key="4">
    <source>
        <dbReference type="WBParaSite" id="HPBE_0001845201-mRNA-1"/>
    </source>
</evidence>
<organism evidence="3 4">
    <name type="scientific">Heligmosomoides polygyrus</name>
    <name type="common">Parasitic roundworm</name>
    <dbReference type="NCBI Taxonomy" id="6339"/>
    <lineage>
        <taxon>Eukaryota</taxon>
        <taxon>Metazoa</taxon>
        <taxon>Ecdysozoa</taxon>
        <taxon>Nematoda</taxon>
        <taxon>Chromadorea</taxon>
        <taxon>Rhabditida</taxon>
        <taxon>Rhabditina</taxon>
        <taxon>Rhabditomorpha</taxon>
        <taxon>Strongyloidea</taxon>
        <taxon>Heligmosomidae</taxon>
        <taxon>Heligmosomoides</taxon>
    </lineage>
</organism>
<evidence type="ECO:0000313" key="2">
    <source>
        <dbReference type="EMBL" id="VDP11625.1"/>
    </source>
</evidence>
<dbReference type="WBParaSite" id="HPBE_0001845201-mRNA-1">
    <property type="protein sequence ID" value="HPBE_0001845201-mRNA-1"/>
    <property type="gene ID" value="HPBE_0001845201"/>
</dbReference>
<gene>
    <name evidence="2" type="ORF">HPBE_LOCUS18451</name>
</gene>
<dbReference type="AlphaFoldDB" id="A0A183G953"/>
<name>A0A183G953_HELPZ</name>
<feature type="compositionally biased region" description="Polar residues" evidence="1">
    <location>
        <begin position="1"/>
        <end position="12"/>
    </location>
</feature>
<dbReference type="Proteomes" id="UP000050761">
    <property type="component" value="Unassembled WGS sequence"/>
</dbReference>
<accession>A0A3P8BZI3</accession>